<gene>
    <name evidence="4" type="ORF">ACG0Z6_09140</name>
</gene>
<dbReference type="InterPro" id="IPR001537">
    <property type="entry name" value="SpoU_MeTrfase"/>
</dbReference>
<dbReference type="Gene3D" id="3.40.1280.10">
    <property type="match status" value="1"/>
</dbReference>
<dbReference type="InterPro" id="IPR029028">
    <property type="entry name" value="Alpha/beta_knot_MTases"/>
</dbReference>
<dbReference type="Pfam" id="PF00588">
    <property type="entry name" value="SpoU_methylase"/>
    <property type="match status" value="1"/>
</dbReference>
<proteinExistence type="predicted"/>
<name>A0ABW7FVR1_9BURK</name>
<reference evidence="4 5" key="1">
    <citation type="submission" date="2024-08" db="EMBL/GenBank/DDBJ databases">
        <authorList>
            <person name="Lu H."/>
        </authorList>
    </citation>
    <scope>NUCLEOTIDE SEQUENCE [LARGE SCALE GENOMIC DNA]</scope>
    <source>
        <strain evidence="4 5">BYS180W</strain>
    </source>
</reference>
<dbReference type="Gene3D" id="3.30.1330.30">
    <property type="match status" value="1"/>
</dbReference>
<dbReference type="Proteomes" id="UP001606099">
    <property type="component" value="Unassembled WGS sequence"/>
</dbReference>
<dbReference type="SUPFAM" id="SSF75217">
    <property type="entry name" value="alpha/beta knot"/>
    <property type="match status" value="1"/>
</dbReference>
<comment type="caution">
    <text evidence="4">The sequence shown here is derived from an EMBL/GenBank/DDBJ whole genome shotgun (WGS) entry which is preliminary data.</text>
</comment>
<dbReference type="RefSeq" id="WP_394460605.1">
    <property type="nucleotide sequence ID" value="NZ_JBIGHZ010000003.1"/>
</dbReference>
<dbReference type="PANTHER" id="PTHR43191">
    <property type="entry name" value="RRNA METHYLTRANSFERASE 3"/>
    <property type="match status" value="1"/>
</dbReference>
<protein>
    <submittedName>
        <fullName evidence="4">TrmH family RNA methyltransferase</fullName>
    </submittedName>
</protein>
<evidence type="ECO:0000256" key="2">
    <source>
        <dbReference type="ARBA" id="ARBA00022679"/>
    </source>
</evidence>
<evidence type="ECO:0000313" key="4">
    <source>
        <dbReference type="EMBL" id="MFG6448408.1"/>
    </source>
</evidence>
<evidence type="ECO:0000313" key="5">
    <source>
        <dbReference type="Proteomes" id="UP001606099"/>
    </source>
</evidence>
<dbReference type="PANTHER" id="PTHR43191:SF2">
    <property type="entry name" value="RRNA METHYLTRANSFERASE 3, MITOCHONDRIAL"/>
    <property type="match status" value="1"/>
</dbReference>
<keyword evidence="5" id="KW-1185">Reference proteome</keyword>
<organism evidence="4 5">
    <name type="scientific">Roseateles rivi</name>
    <dbReference type="NCBI Taxonomy" id="3299028"/>
    <lineage>
        <taxon>Bacteria</taxon>
        <taxon>Pseudomonadati</taxon>
        <taxon>Pseudomonadota</taxon>
        <taxon>Betaproteobacteria</taxon>
        <taxon>Burkholderiales</taxon>
        <taxon>Sphaerotilaceae</taxon>
        <taxon>Roseateles</taxon>
    </lineage>
</organism>
<keyword evidence="1 4" id="KW-0489">Methyltransferase</keyword>
<keyword evidence="2" id="KW-0808">Transferase</keyword>
<dbReference type="CDD" id="cd18095">
    <property type="entry name" value="SpoU-like_rRNA-MTase"/>
    <property type="match status" value="1"/>
</dbReference>
<dbReference type="EMBL" id="JBIGHZ010000003">
    <property type="protein sequence ID" value="MFG6448408.1"/>
    <property type="molecule type" value="Genomic_DNA"/>
</dbReference>
<dbReference type="InterPro" id="IPR029064">
    <property type="entry name" value="Ribosomal_eL30-like_sf"/>
</dbReference>
<dbReference type="SUPFAM" id="SSF55315">
    <property type="entry name" value="L30e-like"/>
    <property type="match status" value="1"/>
</dbReference>
<dbReference type="GO" id="GO:0032259">
    <property type="term" value="P:methylation"/>
    <property type="evidence" value="ECO:0007669"/>
    <property type="project" value="UniProtKB-KW"/>
</dbReference>
<dbReference type="GO" id="GO:0008168">
    <property type="term" value="F:methyltransferase activity"/>
    <property type="evidence" value="ECO:0007669"/>
    <property type="project" value="UniProtKB-KW"/>
</dbReference>
<evidence type="ECO:0000259" key="3">
    <source>
        <dbReference type="Pfam" id="PF00588"/>
    </source>
</evidence>
<feature type="domain" description="tRNA/rRNA methyltransferase SpoU type" evidence="3">
    <location>
        <begin position="116"/>
        <end position="251"/>
    </location>
</feature>
<sequence length="260" mass="27685">MKPTVHHISSRDNPKLARLRKLAQDGSGYRKLGALWLEGDHLARAALQRGWRPSLALMSEPAMQDPALVVLAEQAAQIVVVPKALFDSVSTLECPAHMGLELALPDSPTLQADVDTVVLDRLQDAGNVGTILRNAAALGFKQVLAMKGTAALWSQKVLRAGMGAHFGLNLIEGLTPQDLAALQVPLLATSSHAQTELHRAVLPSPCAWVMGHEGQGVQAELMARCQLTVGIPQPGGEESLNVGSAAAICLYESARQKLLR</sequence>
<dbReference type="InterPro" id="IPR029026">
    <property type="entry name" value="tRNA_m1G_MTases_N"/>
</dbReference>
<dbReference type="InterPro" id="IPR051259">
    <property type="entry name" value="rRNA_Methyltransferase"/>
</dbReference>
<accession>A0ABW7FVR1</accession>
<evidence type="ECO:0000256" key="1">
    <source>
        <dbReference type="ARBA" id="ARBA00022603"/>
    </source>
</evidence>